<accession>A0A0D0Q9L0</accession>
<evidence type="ECO:0000313" key="3">
    <source>
        <dbReference type="EMBL" id="KIQ69057.1"/>
    </source>
</evidence>
<dbReference type="Pfam" id="PF01471">
    <property type="entry name" value="PG_binding_1"/>
    <property type="match status" value="1"/>
</dbReference>
<dbReference type="InterPro" id="IPR036366">
    <property type="entry name" value="PGBDSf"/>
</dbReference>
<dbReference type="SUPFAM" id="SSF47090">
    <property type="entry name" value="PGBD-like"/>
    <property type="match status" value="1"/>
</dbReference>
<dbReference type="PROSITE" id="PS51257">
    <property type="entry name" value="PROKAR_LIPOPROTEIN"/>
    <property type="match status" value="1"/>
</dbReference>
<evidence type="ECO:0000313" key="4">
    <source>
        <dbReference type="Proteomes" id="UP000035100"/>
    </source>
</evidence>
<keyword evidence="4" id="KW-1185">Reference proteome</keyword>
<sequence length="185" mass="19272">MRSLPLSAAGLAVLAACATPAPEPAEDEALVGPAFLSAQIESGPDGRCYGRDITPAVIQTVTAQALETPAVLGPAGEVVQPAVYASVIRQEIVREREEVAFETLCPPAYTAQFVESLQRALFARGFYRGAVTGHMDAQTGRAVQDFQREGGPDSPLLSLAAARALGLVALSAEQLGLASEDGQRP</sequence>
<comment type="caution">
    <text evidence="3">The sequence shown here is derived from an EMBL/GenBank/DDBJ whole genome shotgun (WGS) entry which is preliminary data.</text>
</comment>
<keyword evidence="1" id="KW-0732">Signal</keyword>
<dbReference type="STRING" id="1123501.Wenmar_02125"/>
<dbReference type="EMBL" id="AONG01000010">
    <property type="protein sequence ID" value="KIQ69057.1"/>
    <property type="molecule type" value="Genomic_DNA"/>
</dbReference>
<dbReference type="RefSeq" id="WP_018304695.1">
    <property type="nucleotide sequence ID" value="NZ_KB902315.1"/>
</dbReference>
<gene>
    <name evidence="3" type="ORF">Wenmar_02125</name>
</gene>
<reference evidence="3 4" key="1">
    <citation type="submission" date="2013-01" db="EMBL/GenBank/DDBJ databases">
        <authorList>
            <person name="Fiebig A."/>
            <person name="Goeker M."/>
            <person name="Klenk H.-P.P."/>
        </authorList>
    </citation>
    <scope>NUCLEOTIDE SEQUENCE [LARGE SCALE GENOMIC DNA]</scope>
    <source>
        <strain evidence="3 4">DSM 24838</strain>
    </source>
</reference>
<proteinExistence type="predicted"/>
<dbReference type="eggNOG" id="COG3409">
    <property type="taxonomic scope" value="Bacteria"/>
</dbReference>
<protein>
    <submittedName>
        <fullName evidence="3">Putative peptidoglycan binding domain protein</fullName>
    </submittedName>
</protein>
<dbReference type="Proteomes" id="UP000035100">
    <property type="component" value="Unassembled WGS sequence"/>
</dbReference>
<feature type="signal peptide" evidence="1">
    <location>
        <begin position="1"/>
        <end position="18"/>
    </location>
</feature>
<dbReference type="InterPro" id="IPR036365">
    <property type="entry name" value="PGBD-like_sf"/>
</dbReference>
<organism evidence="3 4">
    <name type="scientific">Wenxinia marina DSM 24838</name>
    <dbReference type="NCBI Taxonomy" id="1123501"/>
    <lineage>
        <taxon>Bacteria</taxon>
        <taxon>Pseudomonadati</taxon>
        <taxon>Pseudomonadota</taxon>
        <taxon>Alphaproteobacteria</taxon>
        <taxon>Rhodobacterales</taxon>
        <taxon>Roseobacteraceae</taxon>
        <taxon>Wenxinia</taxon>
    </lineage>
</organism>
<evidence type="ECO:0000256" key="1">
    <source>
        <dbReference type="SAM" id="SignalP"/>
    </source>
</evidence>
<evidence type="ECO:0000259" key="2">
    <source>
        <dbReference type="Pfam" id="PF01471"/>
    </source>
</evidence>
<dbReference type="AlphaFoldDB" id="A0A0D0Q9L0"/>
<dbReference type="Gene3D" id="1.10.101.10">
    <property type="entry name" value="PGBD-like superfamily/PGBD"/>
    <property type="match status" value="1"/>
</dbReference>
<dbReference type="InterPro" id="IPR002477">
    <property type="entry name" value="Peptidoglycan-bd-like"/>
</dbReference>
<feature type="domain" description="Peptidoglycan binding-like" evidence="2">
    <location>
        <begin position="112"/>
        <end position="151"/>
    </location>
</feature>
<name>A0A0D0Q9L0_9RHOB</name>
<feature type="chain" id="PRO_5002219033" evidence="1">
    <location>
        <begin position="19"/>
        <end position="185"/>
    </location>
</feature>